<evidence type="ECO:0000256" key="8">
    <source>
        <dbReference type="ARBA" id="ARBA00023027"/>
    </source>
</evidence>
<proteinExistence type="inferred from homology"/>
<gene>
    <name evidence="12" type="primary">nnr_2</name>
    <name evidence="10" type="synonym">nnrE</name>
    <name evidence="12" type="ORF">Spa11_42520</name>
</gene>
<keyword evidence="5 10" id="KW-0547">Nucleotide-binding</keyword>
<evidence type="ECO:0000256" key="6">
    <source>
        <dbReference type="ARBA" id="ARBA00022857"/>
    </source>
</evidence>
<dbReference type="PANTHER" id="PTHR13232">
    <property type="entry name" value="NAD(P)H-HYDRATE EPIMERASE"/>
    <property type="match status" value="1"/>
</dbReference>
<feature type="binding site" evidence="10">
    <location>
        <position position="169"/>
    </location>
    <ligand>
        <name>K(+)</name>
        <dbReference type="ChEBI" id="CHEBI:29103"/>
    </ligand>
</feature>
<evidence type="ECO:0000256" key="3">
    <source>
        <dbReference type="ARBA" id="ARBA00012228"/>
    </source>
</evidence>
<feature type="binding site" evidence="10">
    <location>
        <begin position="58"/>
        <end position="62"/>
    </location>
    <ligand>
        <name>(6S)-NADPHX</name>
        <dbReference type="ChEBI" id="CHEBI:64076"/>
    </ligand>
</feature>
<feature type="binding site" evidence="10">
    <location>
        <position position="166"/>
    </location>
    <ligand>
        <name>(6S)-NADPHX</name>
        <dbReference type="ChEBI" id="CHEBI:64076"/>
    </ligand>
</feature>
<feature type="binding site" evidence="10">
    <location>
        <begin position="137"/>
        <end position="143"/>
    </location>
    <ligand>
        <name>(6S)-NADPHX</name>
        <dbReference type="ChEBI" id="CHEBI:64076"/>
    </ligand>
</feature>
<dbReference type="PROSITE" id="PS51385">
    <property type="entry name" value="YJEF_N"/>
    <property type="match status" value="1"/>
</dbReference>
<keyword evidence="4 10" id="KW-0479">Metal-binding</keyword>
<comment type="function">
    <text evidence="10">Catalyzes the epimerization of the S- and R-forms of NAD(P)HX, a damaged form of NAD(P)H that is a result of enzymatic or heat-dependent hydration. This is a prerequisite for the S-specific NAD(P)H-hydrate dehydratase to allow the repair of both epimers of NAD(P)HX.</text>
</comment>
<dbReference type="EC" id="5.1.99.6" evidence="3 10"/>
<keyword evidence="8 10" id="KW-0520">NAD</keyword>
<evidence type="ECO:0000256" key="5">
    <source>
        <dbReference type="ARBA" id="ARBA00022741"/>
    </source>
</evidence>
<comment type="catalytic activity">
    <reaction evidence="2 10">
        <text>(6R)-NADPHX = (6S)-NADPHX</text>
        <dbReference type="Rhea" id="RHEA:32227"/>
        <dbReference type="ChEBI" id="CHEBI:64076"/>
        <dbReference type="ChEBI" id="CHEBI:64077"/>
        <dbReference type="EC" id="5.1.99.6"/>
    </reaction>
</comment>
<keyword evidence="7 10" id="KW-0630">Potassium</keyword>
<dbReference type="GO" id="GO:0000166">
    <property type="term" value="F:nucleotide binding"/>
    <property type="evidence" value="ECO:0007669"/>
    <property type="project" value="UniProtKB-KW"/>
</dbReference>
<keyword evidence="6 10" id="KW-0521">NADP</keyword>
<dbReference type="GO" id="GO:0052856">
    <property type="term" value="F:NAD(P)HX epimerase activity"/>
    <property type="evidence" value="ECO:0007669"/>
    <property type="project" value="UniProtKB-UniRule"/>
</dbReference>
<comment type="cofactor">
    <cofactor evidence="10">
        <name>K(+)</name>
        <dbReference type="ChEBI" id="CHEBI:29103"/>
    </cofactor>
    <text evidence="10">Binds 1 potassium ion per subunit.</text>
</comment>
<evidence type="ECO:0000259" key="11">
    <source>
        <dbReference type="PROSITE" id="PS51385"/>
    </source>
</evidence>
<accession>A0A518KE13</accession>
<keyword evidence="13" id="KW-1185">Reference proteome</keyword>
<keyword evidence="9 10" id="KW-0413">Isomerase</keyword>
<evidence type="ECO:0000256" key="2">
    <source>
        <dbReference type="ARBA" id="ARBA00000909"/>
    </source>
</evidence>
<dbReference type="EMBL" id="CP036349">
    <property type="protein sequence ID" value="QDV76028.1"/>
    <property type="molecule type" value="Genomic_DNA"/>
</dbReference>
<dbReference type="KEGG" id="bmei:Spa11_42520"/>
<dbReference type="AlphaFoldDB" id="A0A518KE13"/>
<dbReference type="InterPro" id="IPR004443">
    <property type="entry name" value="YjeF_N_dom"/>
</dbReference>
<dbReference type="Gene3D" id="3.40.50.10260">
    <property type="entry name" value="YjeF N-terminal domain"/>
    <property type="match status" value="1"/>
</dbReference>
<feature type="binding site" evidence="10">
    <location>
        <position position="59"/>
    </location>
    <ligand>
        <name>K(+)</name>
        <dbReference type="ChEBI" id="CHEBI:29103"/>
    </ligand>
</feature>
<evidence type="ECO:0000256" key="7">
    <source>
        <dbReference type="ARBA" id="ARBA00022958"/>
    </source>
</evidence>
<dbReference type="HAMAP" id="MF_01966">
    <property type="entry name" value="NADHX_epimerase"/>
    <property type="match status" value="1"/>
</dbReference>
<feature type="domain" description="YjeF N-terminal" evidence="11">
    <location>
        <begin position="11"/>
        <end position="221"/>
    </location>
</feature>
<reference evidence="12 13" key="1">
    <citation type="submission" date="2019-02" db="EMBL/GenBank/DDBJ databases">
        <title>Deep-cultivation of Planctomycetes and their phenomic and genomic characterization uncovers novel biology.</title>
        <authorList>
            <person name="Wiegand S."/>
            <person name="Jogler M."/>
            <person name="Boedeker C."/>
            <person name="Pinto D."/>
            <person name="Vollmers J."/>
            <person name="Rivas-Marin E."/>
            <person name="Kohn T."/>
            <person name="Peeters S.H."/>
            <person name="Heuer A."/>
            <person name="Rast P."/>
            <person name="Oberbeckmann S."/>
            <person name="Bunk B."/>
            <person name="Jeske O."/>
            <person name="Meyerdierks A."/>
            <person name="Storesund J.E."/>
            <person name="Kallscheuer N."/>
            <person name="Luecker S."/>
            <person name="Lage O.M."/>
            <person name="Pohl T."/>
            <person name="Merkel B.J."/>
            <person name="Hornburger P."/>
            <person name="Mueller R.-W."/>
            <person name="Bruemmer F."/>
            <person name="Labrenz M."/>
            <person name="Spormann A.M."/>
            <person name="Op den Camp H."/>
            <person name="Overmann J."/>
            <person name="Amann R."/>
            <person name="Jetten M.S.M."/>
            <person name="Mascher T."/>
            <person name="Medema M.H."/>
            <person name="Devos D.P."/>
            <person name="Kaster A.-K."/>
            <person name="Ovreas L."/>
            <person name="Rohde M."/>
            <person name="Galperin M.Y."/>
            <person name="Jogler C."/>
        </authorList>
    </citation>
    <scope>NUCLEOTIDE SEQUENCE [LARGE SCALE GENOMIC DNA]</scope>
    <source>
        <strain evidence="12 13">Spa11</strain>
    </source>
</reference>
<dbReference type="Proteomes" id="UP000316426">
    <property type="component" value="Chromosome"/>
</dbReference>
<dbReference type="NCBIfam" id="TIGR00197">
    <property type="entry name" value="yjeF_nterm"/>
    <property type="match status" value="1"/>
</dbReference>
<dbReference type="GO" id="GO:0046872">
    <property type="term" value="F:metal ion binding"/>
    <property type="evidence" value="ECO:0007669"/>
    <property type="project" value="UniProtKB-KW"/>
</dbReference>
<dbReference type="PANTHER" id="PTHR13232:SF10">
    <property type="entry name" value="NAD(P)H-HYDRATE EPIMERASE"/>
    <property type="match status" value="1"/>
</dbReference>
<feature type="binding site" evidence="10">
    <location>
        <position position="148"/>
    </location>
    <ligand>
        <name>(6S)-NADPHX</name>
        <dbReference type="ChEBI" id="CHEBI:64076"/>
    </ligand>
</feature>
<comment type="similarity">
    <text evidence="10">Belongs to the NnrE/AIBP family.</text>
</comment>
<protein>
    <recommendedName>
        <fullName evidence="3 10">NAD(P)H-hydrate epimerase</fullName>
        <ecNumber evidence="3 10">5.1.99.6</ecNumber>
    </recommendedName>
    <alternativeName>
        <fullName evidence="10">NAD(P)HX epimerase</fullName>
    </alternativeName>
</protein>
<evidence type="ECO:0000256" key="10">
    <source>
        <dbReference type="HAMAP-Rule" id="MF_01966"/>
    </source>
</evidence>
<evidence type="ECO:0000313" key="12">
    <source>
        <dbReference type="EMBL" id="QDV76028.1"/>
    </source>
</evidence>
<name>A0A518KE13_9BACT</name>
<evidence type="ECO:0000313" key="13">
    <source>
        <dbReference type="Proteomes" id="UP000316426"/>
    </source>
</evidence>
<dbReference type="Pfam" id="PF03853">
    <property type="entry name" value="YjeF_N"/>
    <property type="match status" value="1"/>
</dbReference>
<dbReference type="InterPro" id="IPR032976">
    <property type="entry name" value="YJEFN_prot_NAXE-like"/>
</dbReference>
<feature type="binding site" evidence="10">
    <location>
        <position position="133"/>
    </location>
    <ligand>
        <name>K(+)</name>
        <dbReference type="ChEBI" id="CHEBI:29103"/>
    </ligand>
</feature>
<dbReference type="RefSeq" id="WP_145116361.1">
    <property type="nucleotide sequence ID" value="NZ_CP036349.1"/>
</dbReference>
<dbReference type="SUPFAM" id="SSF64153">
    <property type="entry name" value="YjeF N-terminal domain-like"/>
    <property type="match status" value="1"/>
</dbReference>
<evidence type="ECO:0000256" key="9">
    <source>
        <dbReference type="ARBA" id="ARBA00023235"/>
    </source>
</evidence>
<evidence type="ECO:0000256" key="4">
    <source>
        <dbReference type="ARBA" id="ARBA00022723"/>
    </source>
</evidence>
<evidence type="ECO:0000256" key="1">
    <source>
        <dbReference type="ARBA" id="ARBA00000013"/>
    </source>
</evidence>
<comment type="catalytic activity">
    <reaction evidence="1 10">
        <text>(6R)-NADHX = (6S)-NADHX</text>
        <dbReference type="Rhea" id="RHEA:32215"/>
        <dbReference type="ChEBI" id="CHEBI:64074"/>
        <dbReference type="ChEBI" id="CHEBI:64075"/>
        <dbReference type="EC" id="5.1.99.6"/>
    </reaction>
</comment>
<dbReference type="InterPro" id="IPR036652">
    <property type="entry name" value="YjeF_N_dom_sf"/>
</dbReference>
<organism evidence="12 13">
    <name type="scientific">Botrimarina mediterranea</name>
    <dbReference type="NCBI Taxonomy" id="2528022"/>
    <lineage>
        <taxon>Bacteria</taxon>
        <taxon>Pseudomonadati</taxon>
        <taxon>Planctomycetota</taxon>
        <taxon>Planctomycetia</taxon>
        <taxon>Pirellulales</taxon>
        <taxon>Lacipirellulaceae</taxon>
        <taxon>Botrimarina</taxon>
    </lineage>
</organism>
<sequence length="221" mass="23120">MAPPSLTRDQARAFDRDAIERLCLPGLVLMENAGRGCVDVMERLGIDGPVLIVCGKGNNGGDGFVIARHLKVRGHECRVALGAKPSELAGDALAMFGALTHCGVPILDVTGVNAGLAIQELDALSRDAAWIVDALLGTGATGSPRPPYDTLIDWINSENGKRFAVDLPSGMDCDTGSPGTPTVRAHHTCTFVAPKAGFANPTAKAFLGEVHVVDIGVPFER</sequence>